<evidence type="ECO:0000313" key="9">
    <source>
        <dbReference type="Proteomes" id="UP000034883"/>
    </source>
</evidence>
<keyword evidence="6" id="KW-0472">Membrane</keyword>
<sequence length="529" mass="56738">MLSVPAGASAGGFEFAAHGTRQLGRGGAWAARADDPLALYYNPAMLADLPDSQVLANVHVGFWDACVDRQGTYGSVIPGGTASDNIFDSEGGNPDAWLGDEMPSVCNSGYPQPIPWVLGSIRLLPELGIAFGITAPSGIGNATWGNTGEGRFGTVDTANGLRPSPVRYGLAQQDVLLAHPSIGVGWRPADFIRIGFTFQWGIANVRFMNFTSAGVLGAPEDPFGDIRTELHAFDWFVPAGILSVHVQPHPNFDIMVGGRISDAIGGATAAEGHLDLNTSYFSRDEQWQSTPNRIDGVTLRAGQPWQFQLAMRYADRIRPRSWERGFEAAVQNVVNDSMYSENFDIELDVVYELNSQVGDFVVRLPTGASVIAGGTAVPVPAVQPIPHGWGDVLGIRLGGDWNIIPGQIAARAGFHTEIPLAQSRYQIQDFINGYRFGLHVGATFRIERFDISIAYAHIFQLDTTITDGNFRAVSANSSEGMCAGGGGYDPNNPVVDAGCYPQGYGAVTNNGTYSAEYNVLSVGATYHFE</sequence>
<evidence type="ECO:0000256" key="4">
    <source>
        <dbReference type="ARBA" id="ARBA00022692"/>
    </source>
</evidence>
<evidence type="ECO:0000256" key="6">
    <source>
        <dbReference type="ARBA" id="ARBA00023136"/>
    </source>
</evidence>
<keyword evidence="3" id="KW-1134">Transmembrane beta strand</keyword>
<dbReference type="Gene3D" id="2.40.160.60">
    <property type="entry name" value="Outer membrane protein transport protein (OMPP1/FadL/TodX)"/>
    <property type="match status" value="1"/>
</dbReference>
<name>A0A0F6W5Z2_9BACT</name>
<evidence type="ECO:0008006" key="10">
    <source>
        <dbReference type="Google" id="ProtNLM"/>
    </source>
</evidence>
<evidence type="ECO:0000256" key="2">
    <source>
        <dbReference type="ARBA" id="ARBA00008163"/>
    </source>
</evidence>
<dbReference type="PANTHER" id="PTHR35093:SF8">
    <property type="entry name" value="OUTER MEMBRANE PROTEIN NMB0088-RELATED"/>
    <property type="match status" value="1"/>
</dbReference>
<evidence type="ECO:0000256" key="3">
    <source>
        <dbReference type="ARBA" id="ARBA00022452"/>
    </source>
</evidence>
<proteinExistence type="inferred from homology"/>
<dbReference type="KEGG" id="samy:DB32_005282"/>
<dbReference type="Proteomes" id="UP000034883">
    <property type="component" value="Chromosome"/>
</dbReference>
<keyword evidence="4" id="KW-0812">Transmembrane</keyword>
<dbReference type="AlphaFoldDB" id="A0A0F6W5Z2"/>
<keyword evidence="5" id="KW-0732">Signal</keyword>
<dbReference type="GO" id="GO:0009279">
    <property type="term" value="C:cell outer membrane"/>
    <property type="evidence" value="ECO:0007669"/>
    <property type="project" value="UniProtKB-SubCell"/>
</dbReference>
<dbReference type="PANTHER" id="PTHR35093">
    <property type="entry name" value="OUTER MEMBRANE PROTEIN NMB0088-RELATED"/>
    <property type="match status" value="1"/>
</dbReference>
<protein>
    <recommendedName>
        <fullName evidence="10">Long-chain fatty acid transport protein</fullName>
    </recommendedName>
</protein>
<evidence type="ECO:0000256" key="7">
    <source>
        <dbReference type="ARBA" id="ARBA00023237"/>
    </source>
</evidence>
<dbReference type="EMBL" id="CP011125">
    <property type="protein sequence ID" value="AKF08133.1"/>
    <property type="molecule type" value="Genomic_DNA"/>
</dbReference>
<dbReference type="GO" id="GO:0015483">
    <property type="term" value="F:long-chain fatty acid transporting porin activity"/>
    <property type="evidence" value="ECO:0007669"/>
    <property type="project" value="TreeGrafter"/>
</dbReference>
<reference evidence="8 9" key="1">
    <citation type="submission" date="2015-03" db="EMBL/GenBank/DDBJ databases">
        <title>Genome assembly of Sandaracinus amylolyticus DSM 53668.</title>
        <authorList>
            <person name="Sharma G."/>
            <person name="Subramanian S."/>
        </authorList>
    </citation>
    <scope>NUCLEOTIDE SEQUENCE [LARGE SCALE GENOMIC DNA]</scope>
    <source>
        <strain evidence="8 9">DSM 53668</strain>
    </source>
</reference>
<evidence type="ECO:0000256" key="5">
    <source>
        <dbReference type="ARBA" id="ARBA00022729"/>
    </source>
</evidence>
<gene>
    <name evidence="8" type="ORF">DB32_005282</name>
</gene>
<dbReference type="SUPFAM" id="SSF56935">
    <property type="entry name" value="Porins"/>
    <property type="match status" value="1"/>
</dbReference>
<comment type="similarity">
    <text evidence="2">Belongs to the OmpP1/FadL family.</text>
</comment>
<evidence type="ECO:0000256" key="1">
    <source>
        <dbReference type="ARBA" id="ARBA00004571"/>
    </source>
</evidence>
<evidence type="ECO:0000313" key="8">
    <source>
        <dbReference type="EMBL" id="AKF08133.1"/>
    </source>
</evidence>
<organism evidence="8 9">
    <name type="scientific">Sandaracinus amylolyticus</name>
    <dbReference type="NCBI Taxonomy" id="927083"/>
    <lineage>
        <taxon>Bacteria</taxon>
        <taxon>Pseudomonadati</taxon>
        <taxon>Myxococcota</taxon>
        <taxon>Polyangia</taxon>
        <taxon>Polyangiales</taxon>
        <taxon>Sandaracinaceae</taxon>
        <taxon>Sandaracinus</taxon>
    </lineage>
</organism>
<keyword evidence="9" id="KW-1185">Reference proteome</keyword>
<accession>A0A0F6W5Z2</accession>
<keyword evidence="7" id="KW-0998">Cell outer membrane</keyword>
<comment type="subcellular location">
    <subcellularLocation>
        <location evidence="1">Cell outer membrane</location>
        <topology evidence="1">Multi-pass membrane protein</topology>
    </subcellularLocation>
</comment>
<dbReference type="InterPro" id="IPR005017">
    <property type="entry name" value="OMPP1/FadL/TodX"/>
</dbReference>